<evidence type="ECO:0000256" key="2">
    <source>
        <dbReference type="ARBA" id="ARBA00023134"/>
    </source>
</evidence>
<keyword evidence="2" id="KW-0342">GTP-binding</keyword>
<feature type="compositionally biased region" description="Acidic residues" evidence="3">
    <location>
        <begin position="440"/>
        <end position="454"/>
    </location>
</feature>
<dbReference type="PANTHER" id="PTHR11566">
    <property type="entry name" value="DYNAMIN"/>
    <property type="match status" value="1"/>
</dbReference>
<dbReference type="Proteomes" id="UP000054266">
    <property type="component" value="Unassembled WGS sequence"/>
</dbReference>
<feature type="domain" description="Dynamin-type G" evidence="5">
    <location>
        <begin position="46"/>
        <end position="338"/>
    </location>
</feature>
<dbReference type="GO" id="GO:0008017">
    <property type="term" value="F:microtubule binding"/>
    <property type="evidence" value="ECO:0007669"/>
    <property type="project" value="TreeGrafter"/>
</dbReference>
<dbReference type="InterPro" id="IPR045063">
    <property type="entry name" value="Dynamin_N"/>
</dbReference>
<dbReference type="GO" id="GO:0016559">
    <property type="term" value="P:peroxisome fission"/>
    <property type="evidence" value="ECO:0007669"/>
    <property type="project" value="TreeGrafter"/>
</dbReference>
<dbReference type="GO" id="GO:0003924">
    <property type="term" value="F:GTPase activity"/>
    <property type="evidence" value="ECO:0007669"/>
    <property type="project" value="InterPro"/>
</dbReference>
<dbReference type="InterPro" id="IPR001401">
    <property type="entry name" value="Dynamin_GTPase"/>
</dbReference>
<feature type="region of interest" description="Disordered" evidence="3">
    <location>
        <begin position="426"/>
        <end position="454"/>
    </location>
</feature>
<dbReference type="FunFam" id="3.40.50.300:FF:001425">
    <property type="entry name" value="Dynamin GTPase, putative"/>
    <property type="match status" value="1"/>
</dbReference>
<dbReference type="HOGENOM" id="CLU_008964_7_2_1"/>
<dbReference type="PROSITE" id="PS51718">
    <property type="entry name" value="G_DYNAMIN_2"/>
    <property type="match status" value="1"/>
</dbReference>
<dbReference type="PANTHER" id="PTHR11566:SF21">
    <property type="entry name" value="DYNAMIN RELATED PROTEIN 1, ISOFORM A"/>
    <property type="match status" value="1"/>
</dbReference>
<dbReference type="InterPro" id="IPR020850">
    <property type="entry name" value="GED_dom"/>
</dbReference>
<dbReference type="Pfam" id="PF00350">
    <property type="entry name" value="Dynamin_N"/>
    <property type="match status" value="1"/>
</dbReference>
<dbReference type="PRINTS" id="PR00195">
    <property type="entry name" value="DYNAMIN"/>
</dbReference>
<dbReference type="SUPFAM" id="SSF52540">
    <property type="entry name" value="P-loop containing nucleoside triphosphate hydrolases"/>
    <property type="match status" value="1"/>
</dbReference>
<evidence type="ECO:0000256" key="3">
    <source>
        <dbReference type="SAM" id="MobiDB-lite"/>
    </source>
</evidence>
<dbReference type="GO" id="GO:0005525">
    <property type="term" value="F:GTP binding"/>
    <property type="evidence" value="ECO:0007669"/>
    <property type="project" value="InterPro"/>
</dbReference>
<dbReference type="InterPro" id="IPR030381">
    <property type="entry name" value="G_DYNAMIN_dom"/>
</dbReference>
<dbReference type="GO" id="GO:0016020">
    <property type="term" value="C:membrane"/>
    <property type="evidence" value="ECO:0007669"/>
    <property type="project" value="TreeGrafter"/>
</dbReference>
<dbReference type="InterPro" id="IPR022812">
    <property type="entry name" value="Dynamin"/>
</dbReference>
<name>A0A0D2G0C1_9EURO</name>
<keyword evidence="7" id="KW-1185">Reference proteome</keyword>
<feature type="non-terminal residue" evidence="6">
    <location>
        <position position="1"/>
    </location>
</feature>
<dbReference type="Gene3D" id="1.20.120.1240">
    <property type="entry name" value="Dynamin, middle domain"/>
    <property type="match status" value="1"/>
</dbReference>
<sequence>MLTSPMPTQEAQFPDPRGPLGGLNSARSTSRLEQIARLRARGIGDHIGLPQLVVCGDQSAGKSSVLEGVTGIPFPRQDGLCTRFPTEILLEHSSEDEIINASIIPSRNRTDDERRSLVSFHRRLQSFQDLPVVIEEVSRLMGVRGAHSEVGPAFGPDVLRIEVRGPVGLHLSIVDVPGLISVPNEEQTDDDVQTVHRLVDDYISDPRTIILAVVQAGNDIANQSIIKKARQFDKDGERTVGIITKPDLINQGSERRIALLASNKDSTKLKLGFFLVKNPAPNELTRGVTSEQRQREEIQYFHAPPWKEQSLDPGRLGIVALRKYLQKLLDRHIEKELPKVRSDVRKLLEQTEFNLVTMGEERDSPYKMRMLLTRLAMAFHQLVTSTLNGTYDDLDKSFFASDNEHMSRRLRANIQNLNTQFADTMRERGAKRRITTASEGDQDDSESSESDEDQILVTETEMKGWIRQVYQVSRGKELPGTYNYVLLAELFHEQSSPWINIAQDHLYSIGKIVRNLVETVVHHISPDTNVSDEIMELVGTNLQENMNRATEELNKLWQDEQHHPVTYNHYFTDNIQKAREQGTKDVVKKALIETREQDWNGRMHISNVQMDMDRFLAGLQQRVQVNMTEQACAEALSGLQAYYKVAMKTFVDNVCRQVVERHITRPLPSIFSAEKVAALSDEELVRIAGETPERVAERKRLQELRQNLESSLKDLRRSTTIA</sequence>
<dbReference type="GO" id="GO:0048312">
    <property type="term" value="P:intracellular distribution of mitochondria"/>
    <property type="evidence" value="ECO:0007669"/>
    <property type="project" value="TreeGrafter"/>
</dbReference>
<dbReference type="InterPro" id="IPR027417">
    <property type="entry name" value="P-loop_NTPase"/>
</dbReference>
<dbReference type="EMBL" id="KN846960">
    <property type="protein sequence ID" value="KIW65524.1"/>
    <property type="molecule type" value="Genomic_DNA"/>
</dbReference>
<dbReference type="GO" id="GO:0005739">
    <property type="term" value="C:mitochondrion"/>
    <property type="evidence" value="ECO:0007669"/>
    <property type="project" value="TreeGrafter"/>
</dbReference>
<dbReference type="Pfam" id="PF01031">
    <property type="entry name" value="Dynamin_M"/>
    <property type="match status" value="1"/>
</dbReference>
<dbReference type="STRING" id="5601.A0A0D2G0C1"/>
<feature type="compositionally biased region" description="Polar residues" evidence="3">
    <location>
        <begin position="1"/>
        <end position="11"/>
    </location>
</feature>
<evidence type="ECO:0000313" key="7">
    <source>
        <dbReference type="Proteomes" id="UP000054266"/>
    </source>
</evidence>
<feature type="region of interest" description="Disordered" evidence="3">
    <location>
        <begin position="1"/>
        <end position="26"/>
    </location>
</feature>
<dbReference type="GO" id="GO:0000266">
    <property type="term" value="P:mitochondrial fission"/>
    <property type="evidence" value="ECO:0007669"/>
    <property type="project" value="TreeGrafter"/>
</dbReference>
<gene>
    <name evidence="6" type="ORF">PV04_07779</name>
</gene>
<accession>A0A0D2G0C1</accession>
<organism evidence="6 7">
    <name type="scientific">Phialophora macrospora</name>
    <dbReference type="NCBI Taxonomy" id="1851006"/>
    <lineage>
        <taxon>Eukaryota</taxon>
        <taxon>Fungi</taxon>
        <taxon>Dikarya</taxon>
        <taxon>Ascomycota</taxon>
        <taxon>Pezizomycotina</taxon>
        <taxon>Eurotiomycetes</taxon>
        <taxon>Chaetothyriomycetidae</taxon>
        <taxon>Chaetothyriales</taxon>
        <taxon>Herpotrichiellaceae</taxon>
        <taxon>Phialophora</taxon>
    </lineage>
</organism>
<evidence type="ECO:0000256" key="1">
    <source>
        <dbReference type="ARBA" id="ARBA00022741"/>
    </source>
</evidence>
<dbReference type="PROSITE" id="PS51388">
    <property type="entry name" value="GED"/>
    <property type="match status" value="1"/>
</dbReference>
<dbReference type="GO" id="GO:0005874">
    <property type="term" value="C:microtubule"/>
    <property type="evidence" value="ECO:0007669"/>
    <property type="project" value="TreeGrafter"/>
</dbReference>
<dbReference type="GO" id="GO:0006897">
    <property type="term" value="P:endocytosis"/>
    <property type="evidence" value="ECO:0007669"/>
    <property type="project" value="TreeGrafter"/>
</dbReference>
<dbReference type="Gene3D" id="3.40.50.300">
    <property type="entry name" value="P-loop containing nucleotide triphosphate hydrolases"/>
    <property type="match status" value="1"/>
</dbReference>
<feature type="domain" description="GED" evidence="4">
    <location>
        <begin position="632"/>
        <end position="722"/>
    </location>
</feature>
<evidence type="ECO:0008006" key="8">
    <source>
        <dbReference type="Google" id="ProtNLM"/>
    </source>
</evidence>
<keyword evidence="1" id="KW-0547">Nucleotide-binding</keyword>
<dbReference type="InterPro" id="IPR000375">
    <property type="entry name" value="Dynamin_stalk"/>
</dbReference>
<protein>
    <recommendedName>
        <fullName evidence="8">GED domain-containing protein</fullName>
    </recommendedName>
</protein>
<evidence type="ECO:0000313" key="6">
    <source>
        <dbReference type="EMBL" id="KIW65524.1"/>
    </source>
</evidence>
<reference evidence="6 7" key="1">
    <citation type="submission" date="2015-01" db="EMBL/GenBank/DDBJ databases">
        <title>The Genome Sequence of Capronia semiimmersa CBS27337.</title>
        <authorList>
            <consortium name="The Broad Institute Genomics Platform"/>
            <person name="Cuomo C."/>
            <person name="de Hoog S."/>
            <person name="Gorbushina A."/>
            <person name="Stielow B."/>
            <person name="Teixiera M."/>
            <person name="Abouelleil A."/>
            <person name="Chapman S.B."/>
            <person name="Priest M."/>
            <person name="Young S.K."/>
            <person name="Wortman J."/>
            <person name="Nusbaum C."/>
            <person name="Birren B."/>
        </authorList>
    </citation>
    <scope>NUCLEOTIDE SEQUENCE [LARGE SCALE GENOMIC DNA]</scope>
    <source>
        <strain evidence="6 7">CBS 27337</strain>
    </source>
</reference>
<proteinExistence type="predicted"/>
<evidence type="ECO:0000259" key="4">
    <source>
        <dbReference type="PROSITE" id="PS51388"/>
    </source>
</evidence>
<dbReference type="AlphaFoldDB" id="A0A0D2G0C1"/>
<dbReference type="SMART" id="SM00053">
    <property type="entry name" value="DYNc"/>
    <property type="match status" value="1"/>
</dbReference>
<dbReference type="CDD" id="cd08771">
    <property type="entry name" value="DLP_1"/>
    <property type="match status" value="1"/>
</dbReference>
<evidence type="ECO:0000259" key="5">
    <source>
        <dbReference type="PROSITE" id="PS51718"/>
    </source>
</evidence>